<protein>
    <recommendedName>
        <fullName evidence="4">Thioredoxin domain-containing protein</fullName>
    </recommendedName>
</protein>
<evidence type="ECO:0000313" key="2">
    <source>
        <dbReference type="EMBL" id="MDO5975267.1"/>
    </source>
</evidence>
<sequence>MKLYFSIILAILALSACKQDTSEADINYAYIGGEIINPTTNYVVLLKSEATIDTIMLDGRNRFLYKINDLKKGLYSFSHGYEFQMILLEPKDSVLFRLNTLEFDESLVFTGKGAKKNNYLINGFLENEVEEKYIFKLCQLTPSIYQKRIDSLKAVKVKNLKAFKKKYETSPLFEKIAQVNIDFSYYSSKEVYPFVHYGKNKRAILKSLPKDFYDYRKDIDYNSNFSSNYHKYNKFLRYSFSNMALREHNLHSNSKHFNRNSLCYNLDRLKLIDSLLTNVAIKNDLLYELAINYISKNENIENNNTILKSYLSKSESKKGKKKMISFTKSLNRLKNGSKLPNVKLVDYNNVEFDISTIIDAPSVISFWSHTYHEHFKDSHKQIKELKNKYPEVAFITINVDNYGLEKSRKSLKINRFIFENEYVLKDSKEAKKTLAIHPITKTIIVDKNSRIVNNNTNVFSVKFENQLLGLINN</sequence>
<keyword evidence="3" id="KW-1185">Reference proteome</keyword>
<dbReference type="PROSITE" id="PS51257">
    <property type="entry name" value="PROKAR_LIPOPROTEIN"/>
    <property type="match status" value="1"/>
</dbReference>
<dbReference type="Proteomes" id="UP001176806">
    <property type="component" value="Unassembled WGS sequence"/>
</dbReference>
<dbReference type="EMBL" id="JAUOEL010000004">
    <property type="protein sequence ID" value="MDO5975267.1"/>
    <property type="molecule type" value="Genomic_DNA"/>
</dbReference>
<evidence type="ECO:0008006" key="4">
    <source>
        <dbReference type="Google" id="ProtNLM"/>
    </source>
</evidence>
<evidence type="ECO:0000313" key="3">
    <source>
        <dbReference type="Proteomes" id="UP001176806"/>
    </source>
</evidence>
<evidence type="ECO:0000256" key="1">
    <source>
        <dbReference type="SAM" id="SignalP"/>
    </source>
</evidence>
<gene>
    <name evidence="2" type="ORF">Q4Q40_13805</name>
</gene>
<dbReference type="InterPro" id="IPR036249">
    <property type="entry name" value="Thioredoxin-like_sf"/>
</dbReference>
<comment type="caution">
    <text evidence="2">The sequence shown here is derived from an EMBL/GenBank/DDBJ whole genome shotgun (WGS) entry which is preliminary data.</text>
</comment>
<dbReference type="Gene3D" id="3.40.30.10">
    <property type="entry name" value="Glutaredoxin"/>
    <property type="match status" value="1"/>
</dbReference>
<name>A0ABT8WQS7_9FLAO</name>
<feature type="chain" id="PRO_5046705948" description="Thioredoxin domain-containing protein" evidence="1">
    <location>
        <begin position="19"/>
        <end position="473"/>
    </location>
</feature>
<organism evidence="2 3">
    <name type="scientific">Flavivirga jejuensis</name>
    <dbReference type="NCBI Taxonomy" id="870487"/>
    <lineage>
        <taxon>Bacteria</taxon>
        <taxon>Pseudomonadati</taxon>
        <taxon>Bacteroidota</taxon>
        <taxon>Flavobacteriia</taxon>
        <taxon>Flavobacteriales</taxon>
        <taxon>Flavobacteriaceae</taxon>
        <taxon>Flavivirga</taxon>
    </lineage>
</organism>
<reference evidence="2" key="1">
    <citation type="submission" date="2023-07" db="EMBL/GenBank/DDBJ databases">
        <title>Two novel species in the genus Flavivirga.</title>
        <authorList>
            <person name="Kwon K."/>
        </authorList>
    </citation>
    <scope>NUCLEOTIDE SEQUENCE</scope>
    <source>
        <strain evidence="2">KACC 14158</strain>
    </source>
</reference>
<dbReference type="RefSeq" id="WP_303302448.1">
    <property type="nucleotide sequence ID" value="NZ_BAABDA010000035.1"/>
</dbReference>
<accession>A0ABT8WQS7</accession>
<feature type="signal peptide" evidence="1">
    <location>
        <begin position="1"/>
        <end position="18"/>
    </location>
</feature>
<keyword evidence="1" id="KW-0732">Signal</keyword>
<proteinExistence type="predicted"/>
<dbReference type="SUPFAM" id="SSF52833">
    <property type="entry name" value="Thioredoxin-like"/>
    <property type="match status" value="1"/>
</dbReference>